<dbReference type="Proteomes" id="UP001519460">
    <property type="component" value="Unassembled WGS sequence"/>
</dbReference>
<accession>A0ABD0KSV6</accession>
<dbReference type="EMBL" id="JACVVK020000128">
    <property type="protein sequence ID" value="KAK7490304.1"/>
    <property type="molecule type" value="Genomic_DNA"/>
</dbReference>
<protein>
    <recommendedName>
        <fullName evidence="3">Phlebovirus glycoprotein G2 fusion domain-containing protein</fullName>
    </recommendedName>
</protein>
<comment type="caution">
    <text evidence="1">The sequence shown here is derived from an EMBL/GenBank/DDBJ whole genome shotgun (WGS) entry which is preliminary data.</text>
</comment>
<sequence>MCHSLQYLGRLTVYSNVFSRREQLVLARRVHNTYTPLPSNTLRAVRIMGNYNIFFLLAVSTFNVISCDEAVCTPGTVTEGESVNVTCHFGEGADLKIITVHKMANENDMSGSLLECYQKSDIHICYPAPDYKCECRFHGTLFIVTMSDNEPAEYNQCDCTFSDKLTLAIPEVTQKHRKKTLRRRRSGLFAVLHSKNLLESILMVAREVWNIGRSKNSSYDLWQDLQSHGMGELVDERRVSDIWGVITDAKRKPVQKDPKFR</sequence>
<reference evidence="1 2" key="1">
    <citation type="journal article" date="2023" name="Sci. Data">
        <title>Genome assembly of the Korean intertidal mud-creeper Batillaria attramentaria.</title>
        <authorList>
            <person name="Patra A.K."/>
            <person name="Ho P.T."/>
            <person name="Jun S."/>
            <person name="Lee S.J."/>
            <person name="Kim Y."/>
            <person name="Won Y.J."/>
        </authorList>
    </citation>
    <scope>NUCLEOTIDE SEQUENCE [LARGE SCALE GENOMIC DNA]</scope>
    <source>
        <strain evidence="1">Wonlab-2016</strain>
    </source>
</reference>
<evidence type="ECO:0008006" key="3">
    <source>
        <dbReference type="Google" id="ProtNLM"/>
    </source>
</evidence>
<keyword evidence="2" id="KW-1185">Reference proteome</keyword>
<proteinExistence type="predicted"/>
<gene>
    <name evidence="1" type="ORF">BaRGS_00018465</name>
</gene>
<dbReference type="AlphaFoldDB" id="A0ABD0KSV6"/>
<organism evidence="1 2">
    <name type="scientific">Batillaria attramentaria</name>
    <dbReference type="NCBI Taxonomy" id="370345"/>
    <lineage>
        <taxon>Eukaryota</taxon>
        <taxon>Metazoa</taxon>
        <taxon>Spiralia</taxon>
        <taxon>Lophotrochozoa</taxon>
        <taxon>Mollusca</taxon>
        <taxon>Gastropoda</taxon>
        <taxon>Caenogastropoda</taxon>
        <taxon>Sorbeoconcha</taxon>
        <taxon>Cerithioidea</taxon>
        <taxon>Batillariidae</taxon>
        <taxon>Batillaria</taxon>
    </lineage>
</organism>
<name>A0ABD0KSV6_9CAEN</name>
<evidence type="ECO:0000313" key="1">
    <source>
        <dbReference type="EMBL" id="KAK7490304.1"/>
    </source>
</evidence>
<evidence type="ECO:0000313" key="2">
    <source>
        <dbReference type="Proteomes" id="UP001519460"/>
    </source>
</evidence>